<evidence type="ECO:0000313" key="6">
    <source>
        <dbReference type="EMBL" id="SDR73834.1"/>
    </source>
</evidence>
<sequence length="309" mass="31655">MNATPTSDSPPSPQPSTVPSSQPATQQSAAVPDPAGGPESAAAPERCRAVICDLDGTVYLSGRPVPGAVEALARLRDGGVRVLFVSNNPLRDPMSYAERLTGLGIPATTDDVLTSGVVMGRWLAEETPGAKVYLLGEESLRRELTAAGAVLVDSGDQAEVVVASFDRTFRYETWLEAFRALRAGARFVATNPDPTCPVEGGEVPDCGGIIAALEATTGRRVEAVAGKPSPLMLAAALDRLGCSPAEVVVVGDRPGTDIELGRRGGVATALVLTGITDHAAAAALRPAPTFVLDSIAALPDALLGQGKGA</sequence>
<evidence type="ECO:0000256" key="1">
    <source>
        <dbReference type="PIRNR" id="PIRNR000915"/>
    </source>
</evidence>
<keyword evidence="7" id="KW-1185">Reference proteome</keyword>
<dbReference type="InterPro" id="IPR036412">
    <property type="entry name" value="HAD-like_sf"/>
</dbReference>
<evidence type="ECO:0000256" key="2">
    <source>
        <dbReference type="PIRSR" id="PIRSR000915-1"/>
    </source>
</evidence>
<evidence type="ECO:0000256" key="5">
    <source>
        <dbReference type="SAM" id="MobiDB-lite"/>
    </source>
</evidence>
<keyword evidence="4" id="KW-0479">Metal-binding</keyword>
<feature type="binding site" evidence="3">
    <location>
        <begin position="86"/>
        <end position="88"/>
    </location>
    <ligand>
        <name>substrate</name>
    </ligand>
</feature>
<feature type="compositionally biased region" description="Low complexity" evidence="5">
    <location>
        <begin position="17"/>
        <end position="42"/>
    </location>
</feature>
<dbReference type="OrthoDB" id="9810449at2"/>
<dbReference type="GO" id="GO:0016791">
    <property type="term" value="F:phosphatase activity"/>
    <property type="evidence" value="ECO:0007669"/>
    <property type="project" value="TreeGrafter"/>
</dbReference>
<evidence type="ECO:0000256" key="4">
    <source>
        <dbReference type="PIRSR" id="PIRSR000915-3"/>
    </source>
</evidence>
<gene>
    <name evidence="6" type="ORF">SAMN04489717_0337</name>
</gene>
<organism evidence="6 7">
    <name type="scientific">Actinopolymorpha singaporensis</name>
    <dbReference type="NCBI Taxonomy" id="117157"/>
    <lineage>
        <taxon>Bacteria</taxon>
        <taxon>Bacillati</taxon>
        <taxon>Actinomycetota</taxon>
        <taxon>Actinomycetes</taxon>
        <taxon>Propionibacteriales</taxon>
        <taxon>Actinopolymorphaceae</taxon>
        <taxon>Actinopolymorpha</taxon>
    </lineage>
</organism>
<feature type="binding site" evidence="4">
    <location>
        <position position="252"/>
    </location>
    <ligand>
        <name>Mg(2+)</name>
        <dbReference type="ChEBI" id="CHEBI:18420"/>
    </ligand>
</feature>
<feature type="active site" description="Proton donor" evidence="2">
    <location>
        <position position="55"/>
    </location>
</feature>
<dbReference type="Gene3D" id="3.40.50.1000">
    <property type="entry name" value="HAD superfamily/HAD-like"/>
    <property type="match status" value="2"/>
</dbReference>
<keyword evidence="4" id="KW-0460">Magnesium</keyword>
<proteinExistence type="inferred from homology"/>
<dbReference type="Pfam" id="PF13344">
    <property type="entry name" value="Hydrolase_6"/>
    <property type="match status" value="1"/>
</dbReference>
<accession>A0A1H1LH07</accession>
<dbReference type="PIRSF" id="PIRSF000915">
    <property type="entry name" value="PGP-type_phosphatase"/>
    <property type="match status" value="1"/>
</dbReference>
<dbReference type="STRING" id="117157.SAMN04489717_0337"/>
<dbReference type="GO" id="GO:0005737">
    <property type="term" value="C:cytoplasm"/>
    <property type="evidence" value="ECO:0007669"/>
    <property type="project" value="TreeGrafter"/>
</dbReference>
<comment type="cofactor">
    <cofactor evidence="4">
        <name>Mg(2+)</name>
        <dbReference type="ChEBI" id="CHEBI:18420"/>
    </cofactor>
    <text evidence="4">Divalent metal ions. Mg(2+) is the most effective.</text>
</comment>
<dbReference type="PANTHER" id="PTHR19288">
    <property type="entry name" value="4-NITROPHENYLPHOSPHATASE-RELATED"/>
    <property type="match status" value="1"/>
</dbReference>
<comment type="similarity">
    <text evidence="1">Belongs to the HAD-like hydrolase superfamily.</text>
</comment>
<dbReference type="RefSeq" id="WP_092649901.1">
    <property type="nucleotide sequence ID" value="NZ_LT629732.1"/>
</dbReference>
<protein>
    <submittedName>
        <fullName evidence="6">NagD protein</fullName>
    </submittedName>
</protein>
<dbReference type="InterPro" id="IPR006357">
    <property type="entry name" value="HAD-SF_hydro_IIA"/>
</dbReference>
<feature type="binding site" evidence="4">
    <location>
        <position position="55"/>
    </location>
    <ligand>
        <name>Mg(2+)</name>
        <dbReference type="ChEBI" id="CHEBI:18420"/>
    </ligand>
</feature>
<dbReference type="Pfam" id="PF13242">
    <property type="entry name" value="Hydrolase_like"/>
    <property type="match status" value="1"/>
</dbReference>
<dbReference type="InterPro" id="IPR023214">
    <property type="entry name" value="HAD_sf"/>
</dbReference>
<dbReference type="GO" id="GO:0046872">
    <property type="term" value="F:metal ion binding"/>
    <property type="evidence" value="ECO:0007669"/>
    <property type="project" value="UniProtKB-KW"/>
</dbReference>
<feature type="active site" description="Nucleophile" evidence="2">
    <location>
        <position position="53"/>
    </location>
</feature>
<name>A0A1H1LH07_9ACTN</name>
<reference evidence="6 7" key="1">
    <citation type="submission" date="2016-10" db="EMBL/GenBank/DDBJ databases">
        <authorList>
            <person name="de Groot N.N."/>
        </authorList>
    </citation>
    <scope>NUCLEOTIDE SEQUENCE [LARGE SCALE GENOMIC DNA]</scope>
    <source>
        <strain evidence="6 7">DSM 22024</strain>
    </source>
</reference>
<dbReference type="EMBL" id="LT629732">
    <property type="protein sequence ID" value="SDR73834.1"/>
    <property type="molecule type" value="Genomic_DNA"/>
</dbReference>
<feature type="region of interest" description="Disordered" evidence="5">
    <location>
        <begin position="1"/>
        <end position="42"/>
    </location>
</feature>
<dbReference type="SUPFAM" id="SSF56784">
    <property type="entry name" value="HAD-like"/>
    <property type="match status" value="1"/>
</dbReference>
<feature type="binding site" evidence="4">
    <location>
        <position position="53"/>
    </location>
    <ligand>
        <name>Mg(2+)</name>
        <dbReference type="ChEBI" id="CHEBI:18420"/>
    </ligand>
</feature>
<dbReference type="NCBIfam" id="TIGR01460">
    <property type="entry name" value="HAD-SF-IIA"/>
    <property type="match status" value="1"/>
</dbReference>
<feature type="binding site" evidence="3">
    <location>
        <position position="227"/>
    </location>
    <ligand>
        <name>substrate</name>
    </ligand>
</feature>
<dbReference type="Proteomes" id="UP000198983">
    <property type="component" value="Chromosome I"/>
</dbReference>
<evidence type="ECO:0000256" key="3">
    <source>
        <dbReference type="PIRSR" id="PIRSR000915-2"/>
    </source>
</evidence>
<dbReference type="AlphaFoldDB" id="A0A1H1LH07"/>
<dbReference type="PANTHER" id="PTHR19288:SF46">
    <property type="entry name" value="HALOACID DEHALOGENASE-LIKE HYDROLASE DOMAIN-CONTAINING PROTEIN 2"/>
    <property type="match status" value="1"/>
</dbReference>
<evidence type="ECO:0000313" key="7">
    <source>
        <dbReference type="Proteomes" id="UP000198983"/>
    </source>
</evidence>